<dbReference type="InterPro" id="IPR016181">
    <property type="entry name" value="Acyl_CoA_acyltransferase"/>
</dbReference>
<dbReference type="Gene3D" id="3.40.630.30">
    <property type="match status" value="1"/>
</dbReference>
<dbReference type="Pfam" id="PF00583">
    <property type="entry name" value="Acetyltransf_1"/>
    <property type="match status" value="1"/>
</dbReference>
<dbReference type="Proteomes" id="UP000647587">
    <property type="component" value="Unassembled WGS sequence"/>
</dbReference>
<dbReference type="CDD" id="cd04301">
    <property type="entry name" value="NAT_SF"/>
    <property type="match status" value="1"/>
</dbReference>
<evidence type="ECO:0000313" key="2">
    <source>
        <dbReference type="EMBL" id="GGK23148.1"/>
    </source>
</evidence>
<accession>A0ABQ2ERN4</accession>
<feature type="domain" description="N-acetyltransferase" evidence="1">
    <location>
        <begin position="1"/>
        <end position="139"/>
    </location>
</feature>
<reference evidence="3" key="1">
    <citation type="journal article" date="2019" name="Int. J. Syst. Evol. Microbiol.">
        <title>The Global Catalogue of Microorganisms (GCM) 10K type strain sequencing project: providing services to taxonomists for standard genome sequencing and annotation.</title>
        <authorList>
            <consortium name="The Broad Institute Genomics Platform"/>
            <consortium name="The Broad Institute Genome Sequencing Center for Infectious Disease"/>
            <person name="Wu L."/>
            <person name="Ma J."/>
        </authorList>
    </citation>
    <scope>NUCLEOTIDE SEQUENCE [LARGE SCALE GENOMIC DNA]</scope>
    <source>
        <strain evidence="3">JCM 30331</strain>
    </source>
</reference>
<dbReference type="InterPro" id="IPR000182">
    <property type="entry name" value="GNAT_dom"/>
</dbReference>
<dbReference type="SUPFAM" id="SSF55729">
    <property type="entry name" value="Acyl-CoA N-acyltransferases (Nat)"/>
    <property type="match status" value="1"/>
</dbReference>
<dbReference type="EMBL" id="BMPP01000005">
    <property type="protein sequence ID" value="GGK23148.1"/>
    <property type="molecule type" value="Genomic_DNA"/>
</dbReference>
<protein>
    <submittedName>
        <fullName evidence="2">N-acetyltransferase GCN5</fullName>
    </submittedName>
</protein>
<comment type="caution">
    <text evidence="2">The sequence shown here is derived from an EMBL/GenBank/DDBJ whole genome shotgun (WGS) entry which is preliminary data.</text>
</comment>
<dbReference type="RefSeq" id="WP_189006309.1">
    <property type="nucleotide sequence ID" value="NZ_BMPP01000005.1"/>
</dbReference>
<organism evidence="2 3">
    <name type="scientific">Deinococcus malanensis</name>
    <dbReference type="NCBI Taxonomy" id="1706855"/>
    <lineage>
        <taxon>Bacteria</taxon>
        <taxon>Thermotogati</taxon>
        <taxon>Deinococcota</taxon>
        <taxon>Deinococci</taxon>
        <taxon>Deinococcales</taxon>
        <taxon>Deinococcaceae</taxon>
        <taxon>Deinococcus</taxon>
    </lineage>
</organism>
<dbReference type="PROSITE" id="PS51186">
    <property type="entry name" value="GNAT"/>
    <property type="match status" value="1"/>
</dbReference>
<proteinExistence type="predicted"/>
<evidence type="ECO:0000259" key="1">
    <source>
        <dbReference type="PROSITE" id="PS51186"/>
    </source>
</evidence>
<name>A0ABQ2ERN4_9DEIO</name>
<gene>
    <name evidence="2" type="ORF">GCM10008955_15820</name>
</gene>
<evidence type="ECO:0000313" key="3">
    <source>
        <dbReference type="Proteomes" id="UP000647587"/>
    </source>
</evidence>
<sequence>MIRPVQVHDTALGLAALREPRPGSPATASAEALSRHLGQLAAEGYRLVGVFEDEDGPAVTVAGYRTMTTLAGGRTLYLDDLSTLPRFRGRGHAGRLLVWLDAEARRLGSEALHLDSGVGEARFTVHRQYLRHSMGITCHDLEKRLP</sequence>
<keyword evidence="3" id="KW-1185">Reference proteome</keyword>